<evidence type="ECO:0000256" key="1">
    <source>
        <dbReference type="SAM" id="MobiDB-lite"/>
    </source>
</evidence>
<dbReference type="Proteomes" id="UP001497522">
    <property type="component" value="Chromosome 9"/>
</dbReference>
<accession>A0ABP1C1I3</accession>
<evidence type="ECO:0000313" key="3">
    <source>
        <dbReference type="Proteomes" id="UP001497522"/>
    </source>
</evidence>
<protein>
    <submittedName>
        <fullName evidence="2">Uncharacterized protein</fullName>
    </submittedName>
</protein>
<feature type="region of interest" description="Disordered" evidence="1">
    <location>
        <begin position="70"/>
        <end position="92"/>
    </location>
</feature>
<proteinExistence type="predicted"/>
<dbReference type="EMBL" id="OZ023710">
    <property type="protein sequence ID" value="CAK9882408.1"/>
    <property type="molecule type" value="Genomic_DNA"/>
</dbReference>
<evidence type="ECO:0000313" key="2">
    <source>
        <dbReference type="EMBL" id="CAK9882408.1"/>
    </source>
</evidence>
<gene>
    <name evidence="2" type="ORF">CSSPJE1EN2_LOCUS23705</name>
</gene>
<name>A0ABP1C1I3_9BRYO</name>
<organism evidence="2 3">
    <name type="scientific">Sphagnum jensenii</name>
    <dbReference type="NCBI Taxonomy" id="128206"/>
    <lineage>
        <taxon>Eukaryota</taxon>
        <taxon>Viridiplantae</taxon>
        <taxon>Streptophyta</taxon>
        <taxon>Embryophyta</taxon>
        <taxon>Bryophyta</taxon>
        <taxon>Sphagnophytina</taxon>
        <taxon>Sphagnopsida</taxon>
        <taxon>Sphagnales</taxon>
        <taxon>Sphagnaceae</taxon>
        <taxon>Sphagnum</taxon>
    </lineage>
</organism>
<reference evidence="2" key="1">
    <citation type="submission" date="2024-03" db="EMBL/GenBank/DDBJ databases">
        <authorList>
            <consortium name="ELIXIR-Norway"/>
            <consortium name="Elixir Norway"/>
        </authorList>
    </citation>
    <scope>NUCLEOTIDE SEQUENCE</scope>
</reference>
<keyword evidence="3" id="KW-1185">Reference proteome</keyword>
<sequence>MVSLKVRWVVLTFEDNFTQHDEGPKRGDLARCLPFLPNAFEGLPSVFGEGAFEKAMLRGLRDPNVKYLARRGDPHTLEPSSNGHATIEGQPD</sequence>